<reference evidence="3" key="1">
    <citation type="submission" date="2019-10" db="EMBL/GenBank/DDBJ databases">
        <authorList>
            <person name="Nor Muhammad N."/>
        </authorList>
    </citation>
    <scope>NUCLEOTIDE SEQUENCE</scope>
</reference>
<proteinExistence type="predicted"/>
<evidence type="ECO:0000256" key="2">
    <source>
        <dbReference type="SAM" id="MobiDB-lite"/>
    </source>
</evidence>
<feature type="compositionally biased region" description="Low complexity" evidence="2">
    <location>
        <begin position="64"/>
        <end position="73"/>
    </location>
</feature>
<dbReference type="EMBL" id="LR727701">
    <property type="protein sequence ID" value="VWO99521.1"/>
    <property type="molecule type" value="Genomic_DNA"/>
</dbReference>
<gene>
    <name evidence="3" type="primary">Q96VU5</name>
</gene>
<sequence length="103" mass="11623">MADPGEDVQELRFMLQHYKEECGRNGREIQQLRDENVQLKARVAYLLQKVDKQSELLKQLPTASSESGPSSSGTLPIPPPVVPPSNSNHIRIAHSPSIERWEH</sequence>
<dbReference type="EC" id="1.1.1.22" evidence="3"/>
<dbReference type="AlphaFoldDB" id="A0A5K1K2B2"/>
<name>A0A5K1K2B2_9APHY</name>
<feature type="region of interest" description="Disordered" evidence="2">
    <location>
        <begin position="58"/>
        <end position="103"/>
    </location>
</feature>
<keyword evidence="3" id="KW-0560">Oxidoreductase</keyword>
<organism evidence="3">
    <name type="scientific">Ganoderma boninense</name>
    <dbReference type="NCBI Taxonomy" id="34458"/>
    <lineage>
        <taxon>Eukaryota</taxon>
        <taxon>Fungi</taxon>
        <taxon>Dikarya</taxon>
        <taxon>Basidiomycota</taxon>
        <taxon>Agaricomycotina</taxon>
        <taxon>Agaricomycetes</taxon>
        <taxon>Polyporales</taxon>
        <taxon>Polyporaceae</taxon>
        <taxon>Ganoderma</taxon>
    </lineage>
</organism>
<keyword evidence="1" id="KW-0175">Coiled coil</keyword>
<evidence type="ECO:0000313" key="3">
    <source>
        <dbReference type="EMBL" id="VWO99521.1"/>
    </source>
</evidence>
<feature type="coiled-coil region" evidence="1">
    <location>
        <begin position="15"/>
        <end position="49"/>
    </location>
</feature>
<dbReference type="GO" id="GO:0003979">
    <property type="term" value="F:UDP-glucose 6-dehydrogenase activity"/>
    <property type="evidence" value="ECO:0007669"/>
    <property type="project" value="UniProtKB-EC"/>
</dbReference>
<accession>A0A5K1K2B2</accession>
<protein>
    <submittedName>
        <fullName evidence="3">UDP-glucose 6-dehydrogenase (EC)</fullName>
        <ecNumber evidence="3">1.1.1.22</ecNumber>
    </submittedName>
</protein>
<evidence type="ECO:0000256" key="1">
    <source>
        <dbReference type="SAM" id="Coils"/>
    </source>
</evidence>